<accession>A0A1P8UIP0</accession>
<evidence type="ECO:0000313" key="3">
    <source>
        <dbReference type="Proteomes" id="UP000243807"/>
    </source>
</evidence>
<protein>
    <submittedName>
        <fullName evidence="2">Thioredoxin domain-containing protein</fullName>
    </submittedName>
</protein>
<name>A0A1P8UIP0_9GAMM</name>
<dbReference type="RefSeq" id="WP_076837336.1">
    <property type="nucleotide sequence ID" value="NZ_CP019434.1"/>
</dbReference>
<dbReference type="Gene3D" id="1.50.10.20">
    <property type="match status" value="1"/>
</dbReference>
<dbReference type="CDD" id="cd02955">
    <property type="entry name" value="SSP411"/>
    <property type="match status" value="1"/>
</dbReference>
<evidence type="ECO:0000259" key="1">
    <source>
        <dbReference type="Pfam" id="PF03190"/>
    </source>
</evidence>
<dbReference type="KEGG" id="afy:BW247_11860"/>
<dbReference type="SUPFAM" id="SSF48208">
    <property type="entry name" value="Six-hairpin glycosidases"/>
    <property type="match status" value="1"/>
</dbReference>
<dbReference type="Pfam" id="PF03190">
    <property type="entry name" value="Thioredox_DsbH"/>
    <property type="match status" value="1"/>
</dbReference>
<dbReference type="Gene3D" id="3.40.30.10">
    <property type="entry name" value="Glutaredoxin"/>
    <property type="match status" value="1"/>
</dbReference>
<dbReference type="OrthoDB" id="9762614at2"/>
<dbReference type="AlphaFoldDB" id="A0A1P8UIP0"/>
<gene>
    <name evidence="2" type="ORF">BW247_11860</name>
</gene>
<dbReference type="STRING" id="1765967.BW247_11860"/>
<dbReference type="EMBL" id="CP019434">
    <property type="protein sequence ID" value="APZ43700.1"/>
    <property type="molecule type" value="Genomic_DNA"/>
</dbReference>
<keyword evidence="3" id="KW-1185">Reference proteome</keyword>
<dbReference type="Proteomes" id="UP000243807">
    <property type="component" value="Chromosome"/>
</dbReference>
<dbReference type="PIRSF" id="PIRSF006402">
    <property type="entry name" value="UCP006402_thioredoxin"/>
    <property type="match status" value="1"/>
</dbReference>
<reference evidence="2 3" key="1">
    <citation type="submission" date="2017-01" db="EMBL/GenBank/DDBJ databases">
        <title>Draft sequence of Acidihalobacter ferrooxidans strain DSM 14175 (strain V8).</title>
        <authorList>
            <person name="Khaleque H.N."/>
            <person name="Ramsay J.P."/>
            <person name="Murphy R.J.T."/>
            <person name="Kaksonen A.H."/>
            <person name="Boxall N.J."/>
            <person name="Watkin E.L.J."/>
        </authorList>
    </citation>
    <scope>NUCLEOTIDE SEQUENCE [LARGE SCALE GENOMIC DNA]</scope>
    <source>
        <strain evidence="2 3">V8</strain>
    </source>
</reference>
<dbReference type="InterPro" id="IPR012341">
    <property type="entry name" value="6hp_glycosidase-like_sf"/>
</dbReference>
<dbReference type="Gene3D" id="1.50.10.10">
    <property type="match status" value="1"/>
</dbReference>
<dbReference type="InterPro" id="IPR004879">
    <property type="entry name" value="Ssp411-like_TRX"/>
</dbReference>
<dbReference type="PANTHER" id="PTHR42899:SF1">
    <property type="entry name" value="SPERMATOGENESIS-ASSOCIATED PROTEIN 20"/>
    <property type="match status" value="1"/>
</dbReference>
<organism evidence="2 3">
    <name type="scientific">Acidihalobacter ferrooxydans</name>
    <dbReference type="NCBI Taxonomy" id="1765967"/>
    <lineage>
        <taxon>Bacteria</taxon>
        <taxon>Pseudomonadati</taxon>
        <taxon>Pseudomonadota</taxon>
        <taxon>Gammaproteobacteria</taxon>
        <taxon>Chromatiales</taxon>
        <taxon>Ectothiorhodospiraceae</taxon>
        <taxon>Acidihalobacter</taxon>
    </lineage>
</organism>
<sequence length="684" mass="75825">MPQNRLANETSPYLQQHADNPVDWYPWGEEALNRARAEDKPILLSIGYSACHWCHVMAHESFEDPATAQVMNELFVNIKVDREERPDLDRIYQTAHALLSQRSGGWPLTVFLTPDDHTPFFAGTYFPREARYGLPGFVELLHRIDALYRTRRTDIATQNASLRDALGRIEARAAMSDDRLDASALDQARGELARAYDRTYGGIGGAPKFPHAPTINRLLRHWSATARDGRADDKALEMAIFTLERMAEGGLYDHLGGGFARYSVDEKWMIPHFEKMLYDNGPLLALYAEAHAATGDPALARVATETADWVMRDMQSPEGGYYSALDADSEGVEGKFYVWTREEVHQVVGADDYPLFAARYGLDRPANFEGQWHLYGAAEPAALAAGAGLTEDALRERLDRARARLLERRETRVHPGLDDKVLTAWNALMIRGMAVAARHLGRADWADSAQRALDFIRTQLWRDGRLLATYKDGRAHLPAYLDDHAFLLDAVLELLALRWRSADLDFAVQLADVLLEHFEDEAHGGFYFTADDHEQLLQRPKPTADESLPSGNGVAAYALARLGHLLAEPHYLDAAQRALQAAAGVIGQSPSAHCTLLDALEEELDPPTLLLLRGPLAELAPWQQAAAGYAPTRLTLAIPSEERGLPAALADKPAPARGVYAYLCRGTHCEAPITDPAELHKALG</sequence>
<dbReference type="PANTHER" id="PTHR42899">
    <property type="entry name" value="SPERMATOGENESIS-ASSOCIATED PROTEIN 20"/>
    <property type="match status" value="1"/>
</dbReference>
<feature type="domain" description="Spermatogenesis-associated protein 20-like TRX" evidence="1">
    <location>
        <begin position="3"/>
        <end position="166"/>
    </location>
</feature>
<dbReference type="SUPFAM" id="SSF52833">
    <property type="entry name" value="Thioredoxin-like"/>
    <property type="match status" value="1"/>
</dbReference>
<dbReference type="InterPro" id="IPR008928">
    <property type="entry name" value="6-hairpin_glycosidase_sf"/>
</dbReference>
<proteinExistence type="predicted"/>
<dbReference type="GO" id="GO:0005975">
    <property type="term" value="P:carbohydrate metabolic process"/>
    <property type="evidence" value="ECO:0007669"/>
    <property type="project" value="InterPro"/>
</dbReference>
<evidence type="ECO:0000313" key="2">
    <source>
        <dbReference type="EMBL" id="APZ43700.1"/>
    </source>
</evidence>
<dbReference type="InterPro" id="IPR036249">
    <property type="entry name" value="Thioredoxin-like_sf"/>
</dbReference>
<dbReference type="InterPro" id="IPR024705">
    <property type="entry name" value="Ssp411"/>
</dbReference>